<keyword evidence="1 6" id="KW-0963">Cytoplasm</keyword>
<gene>
    <name evidence="6 8" type="primary">smc</name>
    <name evidence="8" type="ORF">FIT61_03245</name>
</gene>
<evidence type="ECO:0000256" key="4">
    <source>
        <dbReference type="ARBA" id="ARBA00023054"/>
    </source>
</evidence>
<keyword evidence="3 6" id="KW-0067">ATP-binding</keyword>
<accession>A0AAF1D7L5</accession>
<organism evidence="8 9">
    <name type="scientific">Candidatus Methylopumilus rimovensis</name>
    <dbReference type="NCBI Taxonomy" id="2588535"/>
    <lineage>
        <taxon>Bacteria</taxon>
        <taxon>Pseudomonadati</taxon>
        <taxon>Pseudomonadota</taxon>
        <taxon>Betaproteobacteria</taxon>
        <taxon>Nitrosomonadales</taxon>
        <taxon>Methylophilaceae</taxon>
        <taxon>Candidatus Methylopumilus</taxon>
    </lineage>
</organism>
<dbReference type="GO" id="GO:0030261">
    <property type="term" value="P:chromosome condensation"/>
    <property type="evidence" value="ECO:0007669"/>
    <property type="project" value="InterPro"/>
</dbReference>
<dbReference type="InterPro" id="IPR024704">
    <property type="entry name" value="SMC"/>
</dbReference>
<dbReference type="Gene3D" id="3.40.50.300">
    <property type="entry name" value="P-loop containing nucleotide triphosphate hydrolases"/>
    <property type="match status" value="2"/>
</dbReference>
<dbReference type="GO" id="GO:0005524">
    <property type="term" value="F:ATP binding"/>
    <property type="evidence" value="ECO:0007669"/>
    <property type="project" value="UniProtKB-UniRule"/>
</dbReference>
<feature type="coiled-coil region" evidence="6">
    <location>
        <begin position="781"/>
        <end position="836"/>
    </location>
</feature>
<evidence type="ECO:0000256" key="5">
    <source>
        <dbReference type="ARBA" id="ARBA00023125"/>
    </source>
</evidence>
<dbReference type="Pfam" id="PF02463">
    <property type="entry name" value="SMC_N"/>
    <property type="match status" value="1"/>
</dbReference>
<keyword evidence="2 6" id="KW-0547">Nucleotide-binding</keyword>
<dbReference type="GO" id="GO:0005694">
    <property type="term" value="C:chromosome"/>
    <property type="evidence" value="ECO:0007669"/>
    <property type="project" value="InterPro"/>
</dbReference>
<dbReference type="InterPro" id="IPR036277">
    <property type="entry name" value="SMC_hinge_sf"/>
</dbReference>
<evidence type="ECO:0000313" key="9">
    <source>
        <dbReference type="Proteomes" id="UP000312102"/>
    </source>
</evidence>
<comment type="domain">
    <text evidence="6">Contains large globular domains required for ATP hydrolysis at each terminus and a third globular domain forming a flexible hinge near the middle of the molecule. These domains are separated by coiled-coil structures.</text>
</comment>
<dbReference type="Proteomes" id="UP000312102">
    <property type="component" value="Chromosome"/>
</dbReference>
<keyword evidence="5 6" id="KW-0238">DNA-binding</keyword>
<reference evidence="8 9" key="1">
    <citation type="journal article" date="2019" name="ISME J.">
        <title>Evolution in action: habitat transition from sediment to the pelagial leads to genome streamlining in Methylophilaceae.</title>
        <authorList>
            <person name="Salcher M."/>
            <person name="Schaefle D."/>
            <person name="Kaspar M."/>
            <person name="Neuenschwander S.M."/>
            <person name="Ghai R."/>
        </authorList>
    </citation>
    <scope>NUCLEOTIDE SEQUENCE [LARGE SCALE GENOMIC DNA]</scope>
    <source>
        <strain evidence="8 9">MMS-RI-1</strain>
    </source>
</reference>
<dbReference type="InterPro" id="IPR011890">
    <property type="entry name" value="SMC_prok"/>
</dbReference>
<dbReference type="NCBIfam" id="TIGR02168">
    <property type="entry name" value="SMC_prok_B"/>
    <property type="match status" value="1"/>
</dbReference>
<feature type="coiled-coil region" evidence="6">
    <location>
        <begin position="171"/>
        <end position="212"/>
    </location>
</feature>
<evidence type="ECO:0000259" key="7">
    <source>
        <dbReference type="Pfam" id="PF02463"/>
    </source>
</evidence>
<feature type="coiled-coil region" evidence="6">
    <location>
        <begin position="452"/>
        <end position="493"/>
    </location>
</feature>
<dbReference type="AlphaFoldDB" id="A0AAF1D7L5"/>
<dbReference type="CDD" id="cd03278">
    <property type="entry name" value="ABC_SMC_barmotin"/>
    <property type="match status" value="1"/>
</dbReference>
<dbReference type="HAMAP" id="MF_01894">
    <property type="entry name" value="Smc_prok"/>
    <property type="match status" value="1"/>
</dbReference>
<feature type="coiled-coil region" evidence="6">
    <location>
        <begin position="252"/>
        <end position="363"/>
    </location>
</feature>
<dbReference type="PIRSF" id="PIRSF005719">
    <property type="entry name" value="SMC"/>
    <property type="match status" value="1"/>
</dbReference>
<dbReference type="PANTHER" id="PTHR43977">
    <property type="entry name" value="STRUCTURAL MAINTENANCE OF CHROMOSOMES PROTEIN 3"/>
    <property type="match status" value="1"/>
</dbReference>
<protein>
    <recommendedName>
        <fullName evidence="6">Chromosome partition protein Smc</fullName>
    </recommendedName>
</protein>
<dbReference type="GO" id="GO:0007059">
    <property type="term" value="P:chromosome segregation"/>
    <property type="evidence" value="ECO:0007669"/>
    <property type="project" value="UniProtKB-UniRule"/>
</dbReference>
<feature type="binding site" evidence="6">
    <location>
        <begin position="33"/>
        <end position="40"/>
    </location>
    <ligand>
        <name>ATP</name>
        <dbReference type="ChEBI" id="CHEBI:30616"/>
    </ligand>
</feature>
<dbReference type="SUPFAM" id="SSF57997">
    <property type="entry name" value="Tropomyosin"/>
    <property type="match status" value="1"/>
</dbReference>
<proteinExistence type="inferred from homology"/>
<evidence type="ECO:0000256" key="6">
    <source>
        <dbReference type="HAMAP-Rule" id="MF_01894"/>
    </source>
</evidence>
<dbReference type="InterPro" id="IPR027417">
    <property type="entry name" value="P-loop_NTPase"/>
</dbReference>
<comment type="subunit">
    <text evidence="6">Homodimer.</text>
</comment>
<dbReference type="GO" id="GO:0003677">
    <property type="term" value="F:DNA binding"/>
    <property type="evidence" value="ECO:0007669"/>
    <property type="project" value="UniProtKB-UniRule"/>
</dbReference>
<sequence length="1167" mass="132960">MVRLIQLKLAGFKSFVDPTTIQLQGQRVGIVGPNGCGKSNIMESVKWVLGESSAKEMRSENMDSVIFNGSENRKPISRASVELIFDNSLGKAPTEWSQYAEISVKRVIEREKGSTYYINNLAVRRKDIADLFLGTGLGGRGYAIIGQNTISQIIEAKPEELRSYLEEAAGVSKYKERRRETEFRLRDTRENLSRIQDVLNEIIQQIAKLESQAVIATKYNELTEKHKFHQAQVWVLKKRDASIVWKKHQSQVEKLVNELEQQTAALRKIEAEVENLRQAHIDASDEINKNQASFYEINAEVSNIENNIRNQNELLERSKKELIEIETNLAKNADDQLKFAKDIEEAGIEKAALSELYKTKEENFNSLKSSIQSVEATYLGSTEQFNQIANQFQSTQEKINLEKATIDFIHKTEEETNARITFLNNEISNIDLTGQSLLEVKESDLADKRSHVEKIEAKIDENKSLATDLEEEIDTLRQRQIEMQKELSQIEGEIKTLAQIQDDTQGNESLKSWTSQHNINTSNRLWEKLKIKTEWVTAIESALGGKLNAVLAQYETISHRPPASMVLANLNASHTYKPKNNKLNSALDVIEISDPLLMNLLSEWLSDCYIIPKGESYKNFIGNLEQGEFLVNQQGDIFTKNSVSFYGKDASLNGILLRQERLKALQEKFPSIEKSYKDVLNKLSEAELQLNDYEEQADSFGEELKDALNAFHQTEIEVEKIQQSITYANEKHSNITNEQNELKAKLTQIEVDKTTKSSLIHNLENDAHRFLEQKTSSEEIKKRHELEYESARKHVNEAEIQLQESHFNLKIINNKINELNNRINILTEDNNTLNNKKDLAKASINTESIEALQLSLREKITVKDEREKILIASRDNLAQKETDLRESEQKRLQTEQAVHPIRDKLEQSRLNEQESKLLFEQFQNEINESQLDEVVLSESITEKTTVKEVQELCNKLQEEINLLGPVNLAAIHELTSEKERKGYLDSQVEDLTSASNTLEDAIRRIDKETRDRLITTFNEVNKNFTEFFKVLFNGGQAQLELLGEEILDTGIQVTAQPPGKKNTTISQLSGGEKALTATALVFALFKLNPAPFCLMDEVDAPLDDSNTLRFANMVTEMSKNTQFLYVSHNKIAMEMAQQLIGVTMQESGVSRIVEVSLEEAEKMELAN</sequence>
<evidence type="ECO:0000256" key="3">
    <source>
        <dbReference type="ARBA" id="ARBA00022840"/>
    </source>
</evidence>
<dbReference type="SUPFAM" id="SSF52540">
    <property type="entry name" value="P-loop containing nucleoside triphosphate hydrolases"/>
    <property type="match status" value="1"/>
</dbReference>
<keyword evidence="4 6" id="KW-0175">Coiled coil</keyword>
<comment type="similarity">
    <text evidence="6">Belongs to the SMC family.</text>
</comment>
<keyword evidence="9" id="KW-1185">Reference proteome</keyword>
<comment type="subcellular location">
    <subcellularLocation>
        <location evidence="6">Cytoplasm</location>
    </subcellularLocation>
</comment>
<feature type="coiled-coil region" evidence="6">
    <location>
        <begin position="870"/>
        <end position="897"/>
    </location>
</feature>
<dbReference type="SUPFAM" id="SSF75553">
    <property type="entry name" value="Smc hinge domain"/>
    <property type="match status" value="1"/>
</dbReference>
<feature type="domain" description="RecF/RecN/SMC N-terminal" evidence="7">
    <location>
        <begin position="4"/>
        <end position="1150"/>
    </location>
</feature>
<dbReference type="GO" id="GO:0006260">
    <property type="term" value="P:DNA replication"/>
    <property type="evidence" value="ECO:0007669"/>
    <property type="project" value="UniProtKB-UniRule"/>
</dbReference>
<name>A0AAF1D7L5_9PROT</name>
<dbReference type="KEGG" id="mrk:FIT61_03245"/>
<evidence type="ECO:0000256" key="2">
    <source>
        <dbReference type="ARBA" id="ARBA00022741"/>
    </source>
</evidence>
<evidence type="ECO:0000256" key="1">
    <source>
        <dbReference type="ARBA" id="ARBA00022490"/>
    </source>
</evidence>
<dbReference type="GO" id="GO:0007062">
    <property type="term" value="P:sister chromatid cohesion"/>
    <property type="evidence" value="ECO:0007669"/>
    <property type="project" value="InterPro"/>
</dbReference>
<dbReference type="GO" id="GO:0005737">
    <property type="term" value="C:cytoplasm"/>
    <property type="evidence" value="ECO:0007669"/>
    <property type="project" value="UniProtKB-SubCell"/>
</dbReference>
<dbReference type="GO" id="GO:0016887">
    <property type="term" value="F:ATP hydrolysis activity"/>
    <property type="evidence" value="ECO:0007669"/>
    <property type="project" value="InterPro"/>
</dbReference>
<dbReference type="InterPro" id="IPR003395">
    <property type="entry name" value="RecF/RecN/SMC_N"/>
</dbReference>
<dbReference type="EMBL" id="CP040986">
    <property type="protein sequence ID" value="QDD13468.1"/>
    <property type="molecule type" value="Genomic_DNA"/>
</dbReference>
<comment type="function">
    <text evidence="6">Required for chromosome condensation and partitioning.</text>
</comment>
<feature type="coiled-coil region" evidence="6">
    <location>
        <begin position="676"/>
        <end position="710"/>
    </location>
</feature>
<evidence type="ECO:0000313" key="8">
    <source>
        <dbReference type="EMBL" id="QDD13468.1"/>
    </source>
</evidence>